<dbReference type="AlphaFoldDB" id="A0A6J6BZH1"/>
<feature type="transmembrane region" description="Helical" evidence="7">
    <location>
        <begin position="107"/>
        <end position="126"/>
    </location>
</feature>
<evidence type="ECO:0000256" key="2">
    <source>
        <dbReference type="ARBA" id="ARBA00022448"/>
    </source>
</evidence>
<feature type="transmembrane region" description="Helical" evidence="7">
    <location>
        <begin position="132"/>
        <end position="156"/>
    </location>
</feature>
<dbReference type="NCBIfam" id="TIGR00711">
    <property type="entry name" value="efflux_EmrB"/>
    <property type="match status" value="1"/>
</dbReference>
<evidence type="ECO:0000259" key="8">
    <source>
        <dbReference type="PROSITE" id="PS50850"/>
    </source>
</evidence>
<feature type="transmembrane region" description="Helical" evidence="7">
    <location>
        <begin position="76"/>
        <end position="95"/>
    </location>
</feature>
<proteinExistence type="predicted"/>
<dbReference type="InterPro" id="IPR036259">
    <property type="entry name" value="MFS_trans_sf"/>
</dbReference>
<evidence type="ECO:0000313" key="9">
    <source>
        <dbReference type="EMBL" id="CAB4543478.1"/>
    </source>
</evidence>
<dbReference type="Gene3D" id="1.20.1250.20">
    <property type="entry name" value="MFS general substrate transporter like domains"/>
    <property type="match status" value="1"/>
</dbReference>
<evidence type="ECO:0000256" key="1">
    <source>
        <dbReference type="ARBA" id="ARBA00004651"/>
    </source>
</evidence>
<dbReference type="InterPro" id="IPR020846">
    <property type="entry name" value="MFS_dom"/>
</dbReference>
<name>A0A6J6BZH1_9ZZZZ</name>
<dbReference type="PROSITE" id="PS50850">
    <property type="entry name" value="MFS"/>
    <property type="match status" value="1"/>
</dbReference>
<dbReference type="PANTHER" id="PTHR23501">
    <property type="entry name" value="MAJOR FACILITATOR SUPERFAMILY"/>
    <property type="match status" value="1"/>
</dbReference>
<gene>
    <name evidence="9" type="ORF">UFOPK1410_00821</name>
</gene>
<feature type="transmembrane region" description="Helical" evidence="7">
    <location>
        <begin position="301"/>
        <end position="325"/>
    </location>
</feature>
<dbReference type="InterPro" id="IPR004638">
    <property type="entry name" value="EmrB-like"/>
</dbReference>
<evidence type="ECO:0000256" key="7">
    <source>
        <dbReference type="SAM" id="Phobius"/>
    </source>
</evidence>
<evidence type="ECO:0000256" key="4">
    <source>
        <dbReference type="ARBA" id="ARBA00022692"/>
    </source>
</evidence>
<keyword evidence="4 7" id="KW-0812">Transmembrane</keyword>
<keyword evidence="5 7" id="KW-1133">Transmembrane helix</keyword>
<comment type="subcellular location">
    <subcellularLocation>
        <location evidence="1">Cell membrane</location>
        <topology evidence="1">Multi-pass membrane protein</topology>
    </subcellularLocation>
</comment>
<protein>
    <submittedName>
        <fullName evidence="9">Unannotated protein</fullName>
    </submittedName>
</protein>
<dbReference type="InterPro" id="IPR011701">
    <property type="entry name" value="MFS"/>
</dbReference>
<feature type="transmembrane region" description="Helical" evidence="7">
    <location>
        <begin position="337"/>
        <end position="355"/>
    </location>
</feature>
<dbReference type="PANTHER" id="PTHR23501:SF197">
    <property type="entry name" value="COMD"/>
    <property type="match status" value="1"/>
</dbReference>
<feature type="transmembrane region" description="Helical" evidence="7">
    <location>
        <begin position="392"/>
        <end position="417"/>
    </location>
</feature>
<feature type="transmembrane region" description="Helical" evidence="7">
    <location>
        <begin position="438"/>
        <end position="456"/>
    </location>
</feature>
<keyword evidence="6 7" id="KW-0472">Membrane</keyword>
<dbReference type="Gene3D" id="1.20.1720.10">
    <property type="entry name" value="Multidrug resistance protein D"/>
    <property type="match status" value="1"/>
</dbReference>
<feature type="transmembrane region" description="Helical" evidence="7">
    <location>
        <begin position="168"/>
        <end position="189"/>
    </location>
</feature>
<sequence>MAKQSGKVAVAASETKKSSGKAAAERVASEGGALSHKEIVLILVGLMAGMFLSALDQSVVGSAMRTIADDLKGLELQAWTTTAYLITSTVATPIYGKLGDIFGRRRMFLSAISIFIVGSVACGFAGDMLQLAGARAFQGLGAGGLFALAITVLSDIVSPRERARYQGYILAVFASSSVLGPVVGGLFAGTDEILWITGWRWVFLINIPVGAIALYLVWRFLHVPHTPVNHRIDWWGATTIVLAVVPLLLVAENGREWGWTGPLSIGMYLTGAIGIVAFIIAERAAGDEAILPLKLFKSSTFTMVTIVGVIVGVGMFGGMMTLPLVLQIVNGANPTEAGLLMLPMVAGMMIASIVSGQVTSRTGKYKVFLVSGTAFLTAGYMGAFTYTYDQPLWQVSMVMVVIGMGLGQLMQTLTLVAQNAVSASDIGVATSSSTFFRQMGGTLGVAIFISILFNSLPDKIAEAFKANQTEFMAAKDRVLADVMSGKIGADDPNVKFLESMKDAAGTDALGEKLNTDSSFLTGLDPALAKPFLVGFSNSALQVFYAAAAVVAVAFLLSWFVKAIPLRTKSASEEKAEEQAALAAAGH</sequence>
<feature type="transmembrane region" description="Helical" evidence="7">
    <location>
        <begin position="201"/>
        <end position="221"/>
    </location>
</feature>
<dbReference type="GO" id="GO:0022857">
    <property type="term" value="F:transmembrane transporter activity"/>
    <property type="evidence" value="ECO:0007669"/>
    <property type="project" value="InterPro"/>
</dbReference>
<reference evidence="9" key="1">
    <citation type="submission" date="2020-05" db="EMBL/GenBank/DDBJ databases">
        <authorList>
            <person name="Chiriac C."/>
            <person name="Salcher M."/>
            <person name="Ghai R."/>
            <person name="Kavagutti S V."/>
        </authorList>
    </citation>
    <scope>NUCLEOTIDE SEQUENCE</scope>
</reference>
<feature type="transmembrane region" description="Helical" evidence="7">
    <location>
        <begin position="367"/>
        <end position="386"/>
    </location>
</feature>
<dbReference type="SUPFAM" id="SSF103473">
    <property type="entry name" value="MFS general substrate transporter"/>
    <property type="match status" value="1"/>
</dbReference>
<accession>A0A6J6BZH1</accession>
<evidence type="ECO:0000256" key="5">
    <source>
        <dbReference type="ARBA" id="ARBA00022989"/>
    </source>
</evidence>
<feature type="domain" description="Major facilitator superfamily (MFS) profile" evidence="8">
    <location>
        <begin position="42"/>
        <end position="565"/>
    </location>
</feature>
<keyword evidence="2" id="KW-0813">Transport</keyword>
<feature type="transmembrane region" description="Helical" evidence="7">
    <location>
        <begin position="542"/>
        <end position="560"/>
    </location>
</feature>
<organism evidence="9">
    <name type="scientific">freshwater metagenome</name>
    <dbReference type="NCBI Taxonomy" id="449393"/>
    <lineage>
        <taxon>unclassified sequences</taxon>
        <taxon>metagenomes</taxon>
        <taxon>ecological metagenomes</taxon>
    </lineage>
</organism>
<dbReference type="FunFam" id="1.20.1720.10:FF:000004">
    <property type="entry name" value="EmrB/QacA family drug resistance transporter"/>
    <property type="match status" value="1"/>
</dbReference>
<dbReference type="CDD" id="cd17502">
    <property type="entry name" value="MFS_Azr1_MDR_like"/>
    <property type="match status" value="1"/>
</dbReference>
<dbReference type="GO" id="GO:0005886">
    <property type="term" value="C:plasma membrane"/>
    <property type="evidence" value="ECO:0007669"/>
    <property type="project" value="UniProtKB-SubCell"/>
</dbReference>
<keyword evidence="3" id="KW-1003">Cell membrane</keyword>
<evidence type="ECO:0000256" key="6">
    <source>
        <dbReference type="ARBA" id="ARBA00023136"/>
    </source>
</evidence>
<feature type="transmembrane region" description="Helical" evidence="7">
    <location>
        <begin position="263"/>
        <end position="281"/>
    </location>
</feature>
<feature type="transmembrane region" description="Helical" evidence="7">
    <location>
        <begin position="39"/>
        <end position="56"/>
    </location>
</feature>
<evidence type="ECO:0000256" key="3">
    <source>
        <dbReference type="ARBA" id="ARBA00022475"/>
    </source>
</evidence>
<feature type="transmembrane region" description="Helical" evidence="7">
    <location>
        <begin position="233"/>
        <end position="251"/>
    </location>
</feature>
<dbReference type="EMBL" id="CAEZSH010000108">
    <property type="protein sequence ID" value="CAB4543478.1"/>
    <property type="molecule type" value="Genomic_DNA"/>
</dbReference>
<dbReference type="Pfam" id="PF07690">
    <property type="entry name" value="MFS_1"/>
    <property type="match status" value="1"/>
</dbReference>